<evidence type="ECO:0000256" key="4">
    <source>
        <dbReference type="ARBA" id="ARBA00014657"/>
    </source>
</evidence>
<evidence type="ECO:0000256" key="13">
    <source>
        <dbReference type="ARBA" id="ARBA00047659"/>
    </source>
</evidence>
<evidence type="ECO:0000256" key="3">
    <source>
        <dbReference type="ARBA" id="ARBA00012356"/>
    </source>
</evidence>
<keyword evidence="5 14" id="KW-0444">Lipid biosynthesis</keyword>
<comment type="function">
    <text evidence="11 14">Involved in the type II fatty acid elongation cycle. Catalyzes the elongation of a wide range of acyl-ACP by the addition of two carbons from malonyl-ACP to an acyl acceptor. Can efficiently catalyze the conversion of palmitoleoyl-ACP (cis-hexadec-9-enoyl-ACP) to cis-vaccenoyl-ACP (cis-octadec-11-enoyl-ACP), an essential step in the thermal regulation of fatty acid composition.</text>
</comment>
<evidence type="ECO:0000313" key="18">
    <source>
        <dbReference type="EMBL" id="SCJ75261.1"/>
    </source>
</evidence>
<dbReference type="InterPro" id="IPR016039">
    <property type="entry name" value="Thiolase-like"/>
</dbReference>
<evidence type="ECO:0000256" key="16">
    <source>
        <dbReference type="RuleBase" id="RU003694"/>
    </source>
</evidence>
<dbReference type="Pfam" id="PF00109">
    <property type="entry name" value="ketoacyl-synt"/>
    <property type="match status" value="1"/>
</dbReference>
<dbReference type="PANTHER" id="PTHR11712">
    <property type="entry name" value="POLYKETIDE SYNTHASE-RELATED"/>
    <property type="match status" value="1"/>
</dbReference>
<dbReference type="SUPFAM" id="SSF53901">
    <property type="entry name" value="Thiolase-like"/>
    <property type="match status" value="2"/>
</dbReference>
<evidence type="ECO:0000256" key="5">
    <source>
        <dbReference type="ARBA" id="ARBA00022516"/>
    </source>
</evidence>
<dbReference type="InterPro" id="IPR014030">
    <property type="entry name" value="Ketoacyl_synth_N"/>
</dbReference>
<evidence type="ECO:0000256" key="15">
    <source>
        <dbReference type="PIRSR" id="PIRSR000447-1"/>
    </source>
</evidence>
<feature type="active site" description="For beta-ketoacyl synthase activity" evidence="15">
    <location>
        <position position="162"/>
    </location>
</feature>
<dbReference type="CDD" id="cd00834">
    <property type="entry name" value="KAS_I_II"/>
    <property type="match status" value="1"/>
</dbReference>
<dbReference type="Pfam" id="PF02801">
    <property type="entry name" value="Ketoacyl-synt_C"/>
    <property type="match status" value="1"/>
</dbReference>
<dbReference type="InterPro" id="IPR014031">
    <property type="entry name" value="Ketoacyl_synth_C"/>
</dbReference>
<dbReference type="PROSITE" id="PS52004">
    <property type="entry name" value="KS3_2"/>
    <property type="match status" value="1"/>
</dbReference>
<evidence type="ECO:0000256" key="7">
    <source>
        <dbReference type="ARBA" id="ARBA00022832"/>
    </source>
</evidence>
<keyword evidence="7" id="KW-0276">Fatty acid metabolism</keyword>
<keyword evidence="10 14" id="KW-0012">Acyltransferase</keyword>
<comment type="catalytic activity">
    <reaction evidence="13 14">
        <text>a fatty acyl-[ACP] + malonyl-[ACP] + H(+) = a 3-oxoacyl-[ACP] + holo-[ACP] + CO2</text>
        <dbReference type="Rhea" id="RHEA:22836"/>
        <dbReference type="Rhea" id="RHEA-COMP:9623"/>
        <dbReference type="Rhea" id="RHEA-COMP:9685"/>
        <dbReference type="Rhea" id="RHEA-COMP:9916"/>
        <dbReference type="Rhea" id="RHEA-COMP:14125"/>
        <dbReference type="ChEBI" id="CHEBI:15378"/>
        <dbReference type="ChEBI" id="CHEBI:16526"/>
        <dbReference type="ChEBI" id="CHEBI:64479"/>
        <dbReference type="ChEBI" id="CHEBI:78449"/>
        <dbReference type="ChEBI" id="CHEBI:78776"/>
        <dbReference type="ChEBI" id="CHEBI:138651"/>
    </reaction>
</comment>
<dbReference type="NCBIfam" id="NF005589">
    <property type="entry name" value="PRK07314.1"/>
    <property type="match status" value="1"/>
</dbReference>
<dbReference type="GO" id="GO:0006633">
    <property type="term" value="P:fatty acid biosynthetic process"/>
    <property type="evidence" value="ECO:0007669"/>
    <property type="project" value="UniProtKB-UniRule"/>
</dbReference>
<accession>A0A1C6IZQ8</accession>
<protein>
    <recommendedName>
        <fullName evidence="4 14">3-oxoacyl-[acyl-carrier-protein] synthase 2</fullName>
        <ecNumber evidence="3 14">2.3.1.179</ecNumber>
    </recommendedName>
</protein>
<gene>
    <name evidence="18" type="primary">fabF</name>
    <name evidence="18" type="ORF">SAMEA3545359_01798</name>
</gene>
<dbReference type="PIRSF" id="PIRSF000447">
    <property type="entry name" value="KAS_II"/>
    <property type="match status" value="1"/>
</dbReference>
<evidence type="ECO:0000256" key="14">
    <source>
        <dbReference type="PIRNR" id="PIRNR000447"/>
    </source>
</evidence>
<dbReference type="UniPathway" id="UPA00094"/>
<comment type="similarity">
    <text evidence="2 14 16">Belongs to the thiolase-like superfamily. Beta-ketoacyl-ACP synthases family.</text>
</comment>
<evidence type="ECO:0000259" key="17">
    <source>
        <dbReference type="PROSITE" id="PS52004"/>
    </source>
</evidence>
<evidence type="ECO:0000256" key="11">
    <source>
        <dbReference type="ARBA" id="ARBA00024006"/>
    </source>
</evidence>
<evidence type="ECO:0000256" key="10">
    <source>
        <dbReference type="ARBA" id="ARBA00023315"/>
    </source>
</evidence>
<evidence type="ECO:0000256" key="12">
    <source>
        <dbReference type="ARBA" id="ARBA00047318"/>
    </source>
</evidence>
<dbReference type="EC" id="2.3.1.179" evidence="3 14"/>
<evidence type="ECO:0000256" key="8">
    <source>
        <dbReference type="ARBA" id="ARBA00023098"/>
    </source>
</evidence>
<evidence type="ECO:0000256" key="2">
    <source>
        <dbReference type="ARBA" id="ARBA00008467"/>
    </source>
</evidence>
<dbReference type="SMART" id="SM00825">
    <property type="entry name" value="PKS_KS"/>
    <property type="match status" value="1"/>
</dbReference>
<comment type="catalytic activity">
    <reaction evidence="12 14">
        <text>(9Z)-hexadecenoyl-[ACP] + malonyl-[ACP] + H(+) = 3-oxo-(11Z)-octadecenoyl-[ACP] + holo-[ACP] + CO2</text>
        <dbReference type="Rhea" id="RHEA:55040"/>
        <dbReference type="Rhea" id="RHEA-COMP:9623"/>
        <dbReference type="Rhea" id="RHEA-COMP:9685"/>
        <dbReference type="Rhea" id="RHEA-COMP:10800"/>
        <dbReference type="Rhea" id="RHEA-COMP:14074"/>
        <dbReference type="ChEBI" id="CHEBI:15378"/>
        <dbReference type="ChEBI" id="CHEBI:16526"/>
        <dbReference type="ChEBI" id="CHEBI:64479"/>
        <dbReference type="ChEBI" id="CHEBI:78449"/>
        <dbReference type="ChEBI" id="CHEBI:83989"/>
        <dbReference type="ChEBI" id="CHEBI:138538"/>
        <dbReference type="EC" id="2.3.1.179"/>
    </reaction>
</comment>
<reference evidence="18" key="1">
    <citation type="submission" date="2015-09" db="EMBL/GenBank/DDBJ databases">
        <authorList>
            <consortium name="Pathogen Informatics"/>
        </authorList>
    </citation>
    <scope>NUCLEOTIDE SEQUENCE</scope>
    <source>
        <strain evidence="18">2789STDY5834896</strain>
    </source>
</reference>
<dbReference type="InterPro" id="IPR000794">
    <property type="entry name" value="Beta-ketoacyl_synthase"/>
</dbReference>
<dbReference type="EMBL" id="FMHG01000001">
    <property type="protein sequence ID" value="SCJ75261.1"/>
    <property type="molecule type" value="Genomic_DNA"/>
</dbReference>
<dbReference type="FunFam" id="3.40.47.10:FF:000009">
    <property type="entry name" value="3-oxoacyl-[acyl-carrier-protein] synthase 2"/>
    <property type="match status" value="1"/>
</dbReference>
<keyword evidence="9 14" id="KW-0275">Fatty acid biosynthesis</keyword>
<dbReference type="InterPro" id="IPR017568">
    <property type="entry name" value="3-oxoacyl-ACP_synth-2"/>
</dbReference>
<name>A0A1C6IZQ8_9FIRM</name>
<dbReference type="GO" id="GO:0004315">
    <property type="term" value="F:3-oxoacyl-[acyl-carrier-protein] synthase activity"/>
    <property type="evidence" value="ECO:0007669"/>
    <property type="project" value="UniProtKB-UniRule"/>
</dbReference>
<proteinExistence type="inferred from homology"/>
<dbReference type="Gene3D" id="3.40.47.10">
    <property type="match status" value="1"/>
</dbReference>
<dbReference type="NCBIfam" id="TIGR03150">
    <property type="entry name" value="fabF"/>
    <property type="match status" value="1"/>
</dbReference>
<feature type="domain" description="Ketosynthase family 3 (KS3)" evidence="17">
    <location>
        <begin position="1"/>
        <end position="409"/>
    </location>
</feature>
<dbReference type="InterPro" id="IPR020841">
    <property type="entry name" value="PKS_Beta-ketoAc_synthase_dom"/>
</dbReference>
<comment type="pathway">
    <text evidence="1 14">Lipid metabolism; fatty acid biosynthesis.</text>
</comment>
<sequence length="411" mass="42899">MNRVVITGMGAITPIGNTVRDFFDAAVAGKNGIGPITRFDTDGYKATLAAEVKDFDPTQFIEKKEARKMDRYCQLAMAAAAEAMGQAGLDSANIDPYRFGVIVGSGIGGIETFQNEFEKIFTKGPGRVSPFFIPMMISNMASAQISIKYGLKGTSFCPVTACASGTHAIGEAFRTIKHGYADAMVAGGAESCAVPIAVAGFSNMHALSQSTDPDAASLPFDSRRAGFVMGEGAGILVLESLEHATARGATILGEITGYGSTSDSYHITSPDPTGQAPSMAMKLALQEAGLAPEELCYINAHGTGTPINDKYETNAIKLALGEEAARKVHISSTKSMTGHLLGAAGGIEAIVCAMAVAEDVIPPTINLKEPDPACDLDYVPGTALHTAVETAMSNSLGFGGHNATIVVRKYR</sequence>
<evidence type="ECO:0000256" key="1">
    <source>
        <dbReference type="ARBA" id="ARBA00005194"/>
    </source>
</evidence>
<organism evidence="18">
    <name type="scientific">uncultured Anaerotruncus sp</name>
    <dbReference type="NCBI Taxonomy" id="905011"/>
    <lineage>
        <taxon>Bacteria</taxon>
        <taxon>Bacillati</taxon>
        <taxon>Bacillota</taxon>
        <taxon>Clostridia</taxon>
        <taxon>Eubacteriales</taxon>
        <taxon>Oscillospiraceae</taxon>
        <taxon>Anaerotruncus</taxon>
        <taxon>environmental samples</taxon>
    </lineage>
</organism>
<dbReference type="GO" id="GO:0005829">
    <property type="term" value="C:cytosol"/>
    <property type="evidence" value="ECO:0007669"/>
    <property type="project" value="TreeGrafter"/>
</dbReference>
<keyword evidence="6 14" id="KW-0808">Transferase</keyword>
<evidence type="ECO:0000256" key="9">
    <source>
        <dbReference type="ARBA" id="ARBA00023160"/>
    </source>
</evidence>
<keyword evidence="8" id="KW-0443">Lipid metabolism</keyword>
<evidence type="ECO:0000256" key="6">
    <source>
        <dbReference type="ARBA" id="ARBA00022679"/>
    </source>
</evidence>
<dbReference type="PROSITE" id="PS00606">
    <property type="entry name" value="KS3_1"/>
    <property type="match status" value="1"/>
</dbReference>
<dbReference type="AlphaFoldDB" id="A0A1C6IZQ8"/>
<dbReference type="PANTHER" id="PTHR11712:SF336">
    <property type="entry name" value="3-OXOACYL-[ACYL-CARRIER-PROTEIN] SYNTHASE, MITOCHONDRIAL"/>
    <property type="match status" value="1"/>
</dbReference>
<dbReference type="InterPro" id="IPR018201">
    <property type="entry name" value="Ketoacyl_synth_AS"/>
</dbReference>